<reference evidence="1 2" key="1">
    <citation type="journal article" date="2019" name="Int. J. Syst. Evol. Microbiol.">
        <title>The Global Catalogue of Microorganisms (GCM) 10K type strain sequencing project: providing services to taxonomists for standard genome sequencing and annotation.</title>
        <authorList>
            <consortium name="The Broad Institute Genomics Platform"/>
            <consortium name="The Broad Institute Genome Sequencing Center for Infectious Disease"/>
            <person name="Wu L."/>
            <person name="Ma J."/>
        </authorList>
    </citation>
    <scope>NUCLEOTIDE SEQUENCE [LARGE SCALE GENOMIC DNA]</scope>
    <source>
        <strain evidence="1 2">JCM 13378</strain>
    </source>
</reference>
<dbReference type="EMBL" id="BAAAEI010000010">
    <property type="protein sequence ID" value="GAA0355963.1"/>
    <property type="molecule type" value="Genomic_DNA"/>
</dbReference>
<proteinExistence type="predicted"/>
<dbReference type="Proteomes" id="UP001501757">
    <property type="component" value="Unassembled WGS sequence"/>
</dbReference>
<organism evidence="1 2">
    <name type="scientific">Bowmanella denitrificans</name>
    <dbReference type="NCBI Taxonomy" id="366582"/>
    <lineage>
        <taxon>Bacteria</taxon>
        <taxon>Pseudomonadati</taxon>
        <taxon>Pseudomonadota</taxon>
        <taxon>Gammaproteobacteria</taxon>
        <taxon>Alteromonadales</taxon>
        <taxon>Alteromonadaceae</taxon>
        <taxon>Bowmanella</taxon>
    </lineage>
</organism>
<comment type="caution">
    <text evidence="1">The sequence shown here is derived from an EMBL/GenBank/DDBJ whole genome shotgun (WGS) entry which is preliminary data.</text>
</comment>
<evidence type="ECO:0000313" key="2">
    <source>
        <dbReference type="Proteomes" id="UP001501757"/>
    </source>
</evidence>
<dbReference type="Gene3D" id="3.30.1150.10">
    <property type="match status" value="1"/>
</dbReference>
<dbReference type="RefSeq" id="WP_343844674.1">
    <property type="nucleotide sequence ID" value="NZ_BAAAEI010000010.1"/>
</dbReference>
<protein>
    <recommendedName>
        <fullName evidence="3">TonB C-terminal domain-containing protein</fullName>
    </recommendedName>
</protein>
<evidence type="ECO:0008006" key="3">
    <source>
        <dbReference type="Google" id="ProtNLM"/>
    </source>
</evidence>
<sequence>MQRITQQAKAMLVSLSILSIALALLWLGQGWQANEAEQLTIREVSVAMLPPPPPPPPTPVQQVMADAPINLQVSGSGPSIQLTKPDVRQLTAIQPPAPVMHMARTDWQSLEVDWQAFSLDELDGLPTLLTPLSIRLPASLSRQGIKQVLIKLEILVDEQGQVTLLDVVENPHPELKPEILKMVRSSRFSAPSKGNETVRAKFIWPINISE</sequence>
<accession>A0ABN0X5X6</accession>
<keyword evidence="2" id="KW-1185">Reference proteome</keyword>
<gene>
    <name evidence="1" type="ORF">GCM10009092_20270</name>
</gene>
<name>A0ABN0X5X6_9ALTE</name>
<evidence type="ECO:0000313" key="1">
    <source>
        <dbReference type="EMBL" id="GAA0355963.1"/>
    </source>
</evidence>